<dbReference type="InterPro" id="IPR043129">
    <property type="entry name" value="ATPase_NBD"/>
</dbReference>
<dbReference type="Proteomes" id="UP000316770">
    <property type="component" value="Chromosome"/>
</dbReference>
<gene>
    <name evidence="4" type="primary">novN_2</name>
    <name evidence="4" type="ORF">Mal33_53600</name>
</gene>
<reference evidence="4 5" key="1">
    <citation type="submission" date="2019-02" db="EMBL/GenBank/DDBJ databases">
        <title>Deep-cultivation of Planctomycetes and their phenomic and genomic characterization uncovers novel biology.</title>
        <authorList>
            <person name="Wiegand S."/>
            <person name="Jogler M."/>
            <person name="Boedeker C."/>
            <person name="Pinto D."/>
            <person name="Vollmers J."/>
            <person name="Rivas-Marin E."/>
            <person name="Kohn T."/>
            <person name="Peeters S.H."/>
            <person name="Heuer A."/>
            <person name="Rast P."/>
            <person name="Oberbeckmann S."/>
            <person name="Bunk B."/>
            <person name="Jeske O."/>
            <person name="Meyerdierks A."/>
            <person name="Storesund J.E."/>
            <person name="Kallscheuer N."/>
            <person name="Luecker S."/>
            <person name="Lage O.M."/>
            <person name="Pohl T."/>
            <person name="Merkel B.J."/>
            <person name="Hornburger P."/>
            <person name="Mueller R.-W."/>
            <person name="Bruemmer F."/>
            <person name="Labrenz M."/>
            <person name="Spormann A.M."/>
            <person name="Op den Camp H."/>
            <person name="Overmann J."/>
            <person name="Amann R."/>
            <person name="Jetten M.S.M."/>
            <person name="Mascher T."/>
            <person name="Medema M.H."/>
            <person name="Devos D.P."/>
            <person name="Kaster A.-K."/>
            <person name="Ovreas L."/>
            <person name="Rohde M."/>
            <person name="Galperin M.Y."/>
            <person name="Jogler C."/>
        </authorList>
    </citation>
    <scope>NUCLEOTIDE SEQUENCE [LARGE SCALE GENOMIC DNA]</scope>
    <source>
        <strain evidence="4 5">Mal33</strain>
    </source>
</reference>
<dbReference type="PANTHER" id="PTHR34847">
    <property type="entry name" value="NODULATION PROTEIN U"/>
    <property type="match status" value="1"/>
</dbReference>
<keyword evidence="5" id="KW-1185">Reference proteome</keyword>
<name>A0A518J1W8_9BACT</name>
<dbReference type="EC" id="2.1.3.12" evidence="4"/>
<organism evidence="4 5">
    <name type="scientific">Rosistilla oblonga</name>
    <dbReference type="NCBI Taxonomy" id="2527990"/>
    <lineage>
        <taxon>Bacteria</taxon>
        <taxon>Pseudomonadati</taxon>
        <taxon>Planctomycetota</taxon>
        <taxon>Planctomycetia</taxon>
        <taxon>Pirellulales</taxon>
        <taxon>Pirellulaceae</taxon>
        <taxon>Rosistilla</taxon>
    </lineage>
</organism>
<dbReference type="InterPro" id="IPR038152">
    <property type="entry name" value="Carbam_trans_C_sf"/>
</dbReference>
<dbReference type="InterPro" id="IPR051338">
    <property type="entry name" value="NodU/CmcH_Carbamoyltrnsfr"/>
</dbReference>
<dbReference type="SUPFAM" id="SSF53067">
    <property type="entry name" value="Actin-like ATPase domain"/>
    <property type="match status" value="1"/>
</dbReference>
<accession>A0A518J1W8</accession>
<dbReference type="InterPro" id="IPR003696">
    <property type="entry name" value="Carbtransf_dom"/>
</dbReference>
<evidence type="ECO:0000313" key="4">
    <source>
        <dbReference type="EMBL" id="QDV59332.1"/>
    </source>
</evidence>
<evidence type="ECO:0000256" key="1">
    <source>
        <dbReference type="ARBA" id="ARBA00006129"/>
    </source>
</evidence>
<dbReference type="Pfam" id="PF16861">
    <property type="entry name" value="Carbam_trans_C"/>
    <property type="match status" value="1"/>
</dbReference>
<dbReference type="Pfam" id="PF02543">
    <property type="entry name" value="Carbam_trans_N"/>
    <property type="match status" value="1"/>
</dbReference>
<comment type="similarity">
    <text evidence="1">Belongs to the NodU/CmcH family.</text>
</comment>
<keyword evidence="4" id="KW-0808">Transferase</keyword>
<protein>
    <submittedName>
        <fullName evidence="4">Decarbamoylnovobiocin carbamoyltransferase</fullName>
        <ecNumber evidence="4">2.1.3.12</ecNumber>
    </submittedName>
</protein>
<feature type="domain" description="Carbamoyltransferase C-terminal" evidence="3">
    <location>
        <begin position="429"/>
        <end position="596"/>
    </location>
</feature>
<evidence type="ECO:0000313" key="5">
    <source>
        <dbReference type="Proteomes" id="UP000316770"/>
    </source>
</evidence>
<dbReference type="AlphaFoldDB" id="A0A518J1W8"/>
<dbReference type="PANTHER" id="PTHR34847:SF1">
    <property type="entry name" value="NODULATION PROTEIN U"/>
    <property type="match status" value="1"/>
</dbReference>
<sequence length="613" mass="68621">MVAAQDPASSASIALYNNQIDLVMNIIGINAYHGDASAALVVDGQLVAAVEEERFNRIKHWAGFPSQSIQYCLNVAGLTIDAIDHIAISFNPRANLSKRLKFVASHRPSARAILDRLKRQGKALGLEDQLAEGLGVKRSDILAKFHRIEHHQTHVAAGYLLSPFNESAVLSVDGMGDFTSTMTAHAQGTTWKEFDRVYFPHSIGFLYSTITMFLGFPYYGDEYKVMGLAPYGKPEFANEIRKMIRPKGDTFELNLDYFVHHKTGVKMKWNDGAPIVEPFHSHKLIELLGPMRTKEQEMTPRHDNIAKSLQVVTEEIILHMLNRLHAKTKSDNLCMTGGVAMNSVANGKITSQTPFKNVYIPAGAADNGTSFGAAFYVWNKVLGKPRSFVQDHAYWGCESTDAECAFAITDAGLPFDQLEETKLIDQTTDLMLDGNVVGWFQGRMEFGARALGNRSLIADPRRTDMRDIINLRIKFRERFRPFAPSILEEHASEWFEIDEATPYMEKVFPIRKEKHELIPAVTHVDGSGRLQTVSIKTNPLYHALITRFYEKTGVPIVLNTSLNENEPVVRTPAEAISCFLRTDMDVLVLGNCLINRHRTDFPAKHAKRACSAP</sequence>
<proteinExistence type="inferred from homology"/>
<evidence type="ECO:0000259" key="2">
    <source>
        <dbReference type="Pfam" id="PF02543"/>
    </source>
</evidence>
<dbReference type="CDD" id="cd24098">
    <property type="entry name" value="ASKHA_NBD_TobZ_N"/>
    <property type="match status" value="1"/>
</dbReference>
<dbReference type="Gene3D" id="3.90.870.20">
    <property type="entry name" value="Carbamoyltransferase, C-terminal domain"/>
    <property type="match status" value="1"/>
</dbReference>
<feature type="domain" description="Carbamoyltransferase" evidence="2">
    <location>
        <begin position="26"/>
        <end position="374"/>
    </location>
</feature>
<dbReference type="Gene3D" id="3.30.420.40">
    <property type="match status" value="2"/>
</dbReference>
<dbReference type="EMBL" id="CP036318">
    <property type="protein sequence ID" value="QDV59332.1"/>
    <property type="molecule type" value="Genomic_DNA"/>
</dbReference>
<dbReference type="GO" id="GO:0016740">
    <property type="term" value="F:transferase activity"/>
    <property type="evidence" value="ECO:0007669"/>
    <property type="project" value="UniProtKB-KW"/>
</dbReference>
<dbReference type="InterPro" id="IPR031730">
    <property type="entry name" value="Carbam_trans_C"/>
</dbReference>
<evidence type="ECO:0000259" key="3">
    <source>
        <dbReference type="Pfam" id="PF16861"/>
    </source>
</evidence>